<evidence type="ECO:0008006" key="4">
    <source>
        <dbReference type="Google" id="ProtNLM"/>
    </source>
</evidence>
<accession>A0ABT3CPM1</accession>
<organism evidence="2 3">
    <name type="scientific">Reichenbachiella ulvae</name>
    <dbReference type="NCBI Taxonomy" id="2980104"/>
    <lineage>
        <taxon>Bacteria</taxon>
        <taxon>Pseudomonadati</taxon>
        <taxon>Bacteroidota</taxon>
        <taxon>Cytophagia</taxon>
        <taxon>Cytophagales</taxon>
        <taxon>Reichenbachiellaceae</taxon>
        <taxon>Reichenbachiella</taxon>
    </lineage>
</organism>
<comment type="caution">
    <text evidence="2">The sequence shown here is derived from an EMBL/GenBank/DDBJ whole genome shotgun (WGS) entry which is preliminary data.</text>
</comment>
<protein>
    <recommendedName>
        <fullName evidence="4">ABC-type branched-chain amino acid transport system, substrate-binding protein</fullName>
    </recommendedName>
</protein>
<dbReference type="EMBL" id="JAOYOD010000001">
    <property type="protein sequence ID" value="MCV9385474.1"/>
    <property type="molecule type" value="Genomic_DNA"/>
</dbReference>
<dbReference type="SUPFAM" id="SSF48452">
    <property type="entry name" value="TPR-like"/>
    <property type="match status" value="1"/>
</dbReference>
<dbReference type="InterPro" id="IPR028082">
    <property type="entry name" value="Peripla_BP_I"/>
</dbReference>
<dbReference type="InterPro" id="IPR011990">
    <property type="entry name" value="TPR-like_helical_dom_sf"/>
</dbReference>
<evidence type="ECO:0000313" key="3">
    <source>
        <dbReference type="Proteomes" id="UP001300692"/>
    </source>
</evidence>
<gene>
    <name evidence="2" type="ORF">N7U62_02310</name>
</gene>
<evidence type="ECO:0000313" key="2">
    <source>
        <dbReference type="EMBL" id="MCV9385474.1"/>
    </source>
</evidence>
<name>A0ABT3CPM1_9BACT</name>
<dbReference type="CDD" id="cd06268">
    <property type="entry name" value="PBP1_ABC_transporter_LIVBP-like"/>
    <property type="match status" value="1"/>
</dbReference>
<dbReference type="Proteomes" id="UP001300692">
    <property type="component" value="Unassembled WGS sequence"/>
</dbReference>
<dbReference type="SUPFAM" id="SSF53822">
    <property type="entry name" value="Periplasmic binding protein-like I"/>
    <property type="match status" value="1"/>
</dbReference>
<keyword evidence="1" id="KW-0732">Signal</keyword>
<sequence>MQLIKFGFLFFITLFFLSSSLFAQTVEENYLKAKGYFDQEQYSFAMEYFRQISAQHKQSPYQPYASFYYALAAYKTEQYSTAKSMWLQMTTKNKKWEKMPEVYYWLSELYFLEEDYANGVLYAKKSSLPESKKLMEQSLNDVDSVDTLEKIYYQFPDDEVVASALVTKIVAQPITARNHALLDMVLDKFGFKESDFGMAVVGESVKKDTYKVAVLMPFLFDGLDNPRRTIRNAFVMDLFHGMQEAAAQLNKKGKKIELVAYDTKRDSAVTAGLLSLPEMKSMDLIVGPLFPVPHKLASDFCYQNQINLIHPLSSSSDVIGGNPFSFLFQSSIEARALAAAQIAIDSVENKNAMIFYEDNARDSLSAYTYAQRIMEEGFEVLMIEGVVDTTVRSTYNMLTAKYERVYSEAKADSIRSRNSKRVIKERRSTREKDKIEYYEEFFRIAPDSIGHIYVASSKTLFASNYISAIEIRADSTVIIGRGEWRESETLTLEEMERLGVYFIDPLYEQKNKASYHQFRDAYTKKYRKVPTENAKVGFDMMMLLGEMMIKYGSYFQTGNLEEGFVPGKVYSGVWYDRMNYNQYVPITVMKDSELQIVNEPNDGKGEE</sequence>
<proteinExistence type="predicted"/>
<evidence type="ECO:0000256" key="1">
    <source>
        <dbReference type="SAM" id="SignalP"/>
    </source>
</evidence>
<keyword evidence="3" id="KW-1185">Reference proteome</keyword>
<reference evidence="2 3" key="1">
    <citation type="submission" date="2022-10" db="EMBL/GenBank/DDBJ databases">
        <title>Comparative genomics and taxonomic characterization of three novel marine species of genus Reichenbachiella exhibiting antioxidant and polysaccharide degradation activities.</title>
        <authorList>
            <person name="Muhammad N."/>
            <person name="Lee Y.-J."/>
            <person name="Ko J."/>
            <person name="Kim S.-G."/>
        </authorList>
    </citation>
    <scope>NUCLEOTIDE SEQUENCE [LARGE SCALE GENOMIC DNA]</scope>
    <source>
        <strain evidence="2 3">ABR2-5</strain>
    </source>
</reference>
<feature type="signal peptide" evidence="1">
    <location>
        <begin position="1"/>
        <end position="23"/>
    </location>
</feature>
<dbReference type="Gene3D" id="3.40.50.2300">
    <property type="match status" value="4"/>
</dbReference>
<dbReference type="Gene3D" id="1.25.40.10">
    <property type="entry name" value="Tetratricopeptide repeat domain"/>
    <property type="match status" value="1"/>
</dbReference>
<dbReference type="RefSeq" id="WP_264136263.1">
    <property type="nucleotide sequence ID" value="NZ_JAOYOD010000001.1"/>
</dbReference>
<feature type="chain" id="PRO_5046703543" description="ABC-type branched-chain amino acid transport system, substrate-binding protein" evidence="1">
    <location>
        <begin position="24"/>
        <end position="607"/>
    </location>
</feature>